<keyword evidence="10" id="KW-1185">Reference proteome</keyword>
<dbReference type="SUPFAM" id="SSF100920">
    <property type="entry name" value="Heat shock protein 70kD (HSP70), peptide-binding domain"/>
    <property type="match status" value="1"/>
</dbReference>
<accession>A0A0K6GHA6</accession>
<dbReference type="FunFam" id="3.30.30.30:FF:000001">
    <property type="entry name" value="heat shock 70 kDa protein-like"/>
    <property type="match status" value="1"/>
</dbReference>
<dbReference type="Gene3D" id="3.90.640.10">
    <property type="entry name" value="Actin, Chain A, domain 4"/>
    <property type="match status" value="1"/>
</dbReference>
<dbReference type="GO" id="GO:0005524">
    <property type="term" value="F:ATP binding"/>
    <property type="evidence" value="ECO:0007669"/>
    <property type="project" value="UniProtKB-KW"/>
</dbReference>
<evidence type="ECO:0000256" key="2">
    <source>
        <dbReference type="ARBA" id="ARBA00004319"/>
    </source>
</evidence>
<evidence type="ECO:0000256" key="6">
    <source>
        <dbReference type="ARBA" id="ARBA00022824"/>
    </source>
</evidence>
<dbReference type="InterPro" id="IPR013126">
    <property type="entry name" value="Hsp_70_fam"/>
</dbReference>
<protein>
    <recommendedName>
        <fullName evidence="8">Immunoglobulin heavy chain-binding protein homolog</fullName>
    </recommendedName>
</protein>
<dbReference type="PROSITE" id="PS01036">
    <property type="entry name" value="HSP70_3"/>
    <property type="match status" value="1"/>
</dbReference>
<dbReference type="InterPro" id="IPR018181">
    <property type="entry name" value="Heat_shock_70_CS"/>
</dbReference>
<dbReference type="Gene3D" id="3.30.30.30">
    <property type="match status" value="1"/>
</dbReference>
<evidence type="ECO:0000256" key="1">
    <source>
        <dbReference type="ARBA" id="ARBA00002226"/>
    </source>
</evidence>
<organism evidence="9 10">
    <name type="scientific">Rhizoctonia solani</name>
    <dbReference type="NCBI Taxonomy" id="456999"/>
    <lineage>
        <taxon>Eukaryota</taxon>
        <taxon>Fungi</taxon>
        <taxon>Dikarya</taxon>
        <taxon>Basidiomycota</taxon>
        <taxon>Agaricomycotina</taxon>
        <taxon>Agaricomycetes</taxon>
        <taxon>Cantharellales</taxon>
        <taxon>Ceratobasidiaceae</taxon>
        <taxon>Rhizoctonia</taxon>
    </lineage>
</organism>
<evidence type="ECO:0000256" key="7">
    <source>
        <dbReference type="ARBA" id="ARBA00022840"/>
    </source>
</evidence>
<dbReference type="AlphaFoldDB" id="A0A0K6GHA6"/>
<comment type="similarity">
    <text evidence="3">Belongs to the heat shock protein 70 family.</text>
</comment>
<evidence type="ECO:0000256" key="3">
    <source>
        <dbReference type="ARBA" id="ARBA00007381"/>
    </source>
</evidence>
<dbReference type="GO" id="GO:0005788">
    <property type="term" value="C:endoplasmic reticulum lumen"/>
    <property type="evidence" value="ECO:0007669"/>
    <property type="project" value="UniProtKB-SubCell"/>
</dbReference>
<gene>
    <name evidence="9" type="ORF">RSOLAG22IIIB_12874</name>
</gene>
<dbReference type="Gene3D" id="2.60.34.10">
    <property type="entry name" value="Substrate Binding Domain Of DNAk, Chain A, domain 1"/>
    <property type="match status" value="1"/>
</dbReference>
<evidence type="ECO:0000256" key="4">
    <source>
        <dbReference type="ARBA" id="ARBA00022729"/>
    </source>
</evidence>
<dbReference type="Proteomes" id="UP000044841">
    <property type="component" value="Unassembled WGS sequence"/>
</dbReference>
<comment type="function">
    <text evidence="1">Probably plays a role in facilitating the assembly of multimeric protein complexes inside the ER. Is required for secretory polypeptide translocation. May physically associate with SEC63 protein in the endoplasmic reticulum and this interaction may be regulated by ATP hydrolysis.</text>
</comment>
<dbReference type="InterPro" id="IPR029047">
    <property type="entry name" value="HSP70_peptide-bd_sf"/>
</dbReference>
<dbReference type="SUPFAM" id="SSF53067">
    <property type="entry name" value="Actin-like ATPase domain"/>
    <property type="match status" value="2"/>
</dbReference>
<dbReference type="PRINTS" id="PR00301">
    <property type="entry name" value="HEATSHOCK70"/>
</dbReference>
<proteinExistence type="inferred from homology"/>
<comment type="subcellular location">
    <subcellularLocation>
        <location evidence="2">Endoplasmic reticulum lumen</location>
    </subcellularLocation>
</comment>
<dbReference type="FunFam" id="3.90.640.10:FF:000153">
    <property type="entry name" value="Endoplasmic reticulum chaperone BiP"/>
    <property type="match status" value="1"/>
</dbReference>
<keyword evidence="4" id="KW-0732">Signal</keyword>
<keyword evidence="7" id="KW-0067">ATP-binding</keyword>
<name>A0A0K6GHA6_9AGAM</name>
<keyword evidence="6" id="KW-0256">Endoplasmic reticulum</keyword>
<evidence type="ECO:0000313" key="10">
    <source>
        <dbReference type="Proteomes" id="UP000044841"/>
    </source>
</evidence>
<dbReference type="EMBL" id="CYGV01001898">
    <property type="protein sequence ID" value="CUA77851.1"/>
    <property type="molecule type" value="Genomic_DNA"/>
</dbReference>
<dbReference type="Gene3D" id="3.30.420.40">
    <property type="match status" value="2"/>
</dbReference>
<dbReference type="Pfam" id="PF00012">
    <property type="entry name" value="HSP70"/>
    <property type="match status" value="1"/>
</dbReference>
<dbReference type="InterPro" id="IPR043129">
    <property type="entry name" value="ATPase_NBD"/>
</dbReference>
<evidence type="ECO:0000256" key="5">
    <source>
        <dbReference type="ARBA" id="ARBA00022741"/>
    </source>
</evidence>
<reference evidence="9 10" key="1">
    <citation type="submission" date="2015-07" db="EMBL/GenBank/DDBJ databases">
        <authorList>
            <person name="Noorani M."/>
        </authorList>
    </citation>
    <scope>NUCLEOTIDE SEQUENCE [LARGE SCALE GENOMIC DNA]</scope>
    <source>
        <strain evidence="9">BBA 69670</strain>
    </source>
</reference>
<keyword evidence="5" id="KW-0547">Nucleotide-binding</keyword>
<dbReference type="GO" id="GO:0140662">
    <property type="term" value="F:ATP-dependent protein folding chaperone"/>
    <property type="evidence" value="ECO:0007669"/>
    <property type="project" value="InterPro"/>
</dbReference>
<dbReference type="PANTHER" id="PTHR19375">
    <property type="entry name" value="HEAT SHOCK PROTEIN 70KDA"/>
    <property type="match status" value="1"/>
</dbReference>
<evidence type="ECO:0000313" key="9">
    <source>
        <dbReference type="EMBL" id="CUA77851.1"/>
    </source>
</evidence>
<sequence>MRLGVSIPYLCLPTRFGYSPLHPTWLVRAVRVMFSYKACHIKPVRGLRPNLYDSCLVESPSFSYLVATPEGSFSHATSSANCFTRRVSILYRKNTGGLLPTSIPNAYSPNYNSFCLAQVRLNIKINLFNTDPYSVHSYLQPGLQKTRSLSDIPFAPISLPTPPCHSATVGNASTAQGDHFTPSRDQIGDDKRLIGEASRAAFHTSPAQTVFDTKHLIGCKYDGPEVKRDMMHRPCKIFNTGGKPKISVKDSSELNDVIPEEVSAMVLTKMKESAGAYLDKQVTFAIVTVPAHFNDAQWQGTKDTGTIAGLTVLCIVDKPTTGAVTHGHDQETQIIVCHLSGETFDVSLLSIDDGVFKVLVTASDTHLGGKDFNNRVIEHFIHGYKKKTGTDVTKNQHAVSKLKKEVETATHTLSSQMSTKLEIESFENGNDFSETLTRSKFEELNIDLFCKTMKPVEQVLKDANVKKEDISDIVLVGGSTRIPKVQQLIKEYFGKECSKGINPNKAFAYGAVIQGGIPSGKKGVENVVLADISPLTLGIETTGGVFTTLIPCNTVVPTEKSQIFSTAANNQPTVLMATMIREYGMPERHTSKIQEIRFIPGDISAIFVTEIKETTYAYLNKFPHPFPRILTWCTWEYRVNDTKAGCSRMRAVDPPLTTVSDVSVWFLSTFYTCPTTSQRSALPIVEQSALAYTICDSSCVYRQPLVLPPIAALPARAIHFTSPHSNIVVPRYQLLKLGPALKTTPEEFENATGSRSQRQGTVGPGKHIEGVTEIHPACPISQPPPFDHSASMTPPDCSRSPTRIWGWGSMYLESTSHARKKDSELASRRQIYHCTQAGVPHSFNDDHSFLDN</sequence>
<evidence type="ECO:0000256" key="8">
    <source>
        <dbReference type="ARBA" id="ARBA00031728"/>
    </source>
</evidence>